<dbReference type="GO" id="GO:0005524">
    <property type="term" value="F:ATP binding"/>
    <property type="evidence" value="ECO:0007669"/>
    <property type="project" value="UniProtKB-UniRule"/>
</dbReference>
<evidence type="ECO:0000256" key="11">
    <source>
        <dbReference type="PROSITE-ProRule" id="PRU00492"/>
    </source>
</evidence>
<dbReference type="GO" id="GO:0016539">
    <property type="term" value="P:intein-mediated protein splicing"/>
    <property type="evidence" value="ECO:0007669"/>
    <property type="project" value="InterPro"/>
</dbReference>
<dbReference type="InterPro" id="IPR039718">
    <property type="entry name" value="Rrm1"/>
</dbReference>
<dbReference type="EMBL" id="JAFMPM010000006">
    <property type="protein sequence ID" value="MBO0612293.1"/>
    <property type="molecule type" value="Genomic_DNA"/>
</dbReference>
<evidence type="ECO:0000256" key="4">
    <source>
        <dbReference type="ARBA" id="ARBA00022741"/>
    </source>
</evidence>
<dbReference type="SUPFAM" id="SSF48168">
    <property type="entry name" value="R1 subunit of ribonucleotide reductase, N-terminal domain"/>
    <property type="match status" value="1"/>
</dbReference>
<gene>
    <name evidence="16" type="ORF">J1836_007810</name>
    <name evidence="15" type="ORF">J1836_05015</name>
</gene>
<evidence type="ECO:0000313" key="15">
    <source>
        <dbReference type="EMBL" id="MBO0612293.1"/>
    </source>
</evidence>
<dbReference type="Gene3D" id="3.20.70.20">
    <property type="match status" value="2"/>
</dbReference>
<dbReference type="InterPro" id="IPR006141">
    <property type="entry name" value="Intein_N"/>
</dbReference>
<comment type="catalytic activity">
    <reaction evidence="10 12">
        <text>a 2'-deoxyribonucleoside 5'-diphosphate + [thioredoxin]-disulfide + H2O = a ribonucleoside 5'-diphosphate + [thioredoxin]-dithiol</text>
        <dbReference type="Rhea" id="RHEA:23252"/>
        <dbReference type="Rhea" id="RHEA-COMP:10698"/>
        <dbReference type="Rhea" id="RHEA-COMP:10700"/>
        <dbReference type="ChEBI" id="CHEBI:15377"/>
        <dbReference type="ChEBI" id="CHEBI:29950"/>
        <dbReference type="ChEBI" id="CHEBI:50058"/>
        <dbReference type="ChEBI" id="CHEBI:57930"/>
        <dbReference type="ChEBI" id="CHEBI:73316"/>
        <dbReference type="EC" id="1.17.4.1"/>
    </reaction>
</comment>
<feature type="domain" description="ATP-cone" evidence="14">
    <location>
        <begin position="13"/>
        <end position="113"/>
    </location>
</feature>
<evidence type="ECO:0000313" key="16">
    <source>
        <dbReference type="EMBL" id="QTX12221.1"/>
    </source>
</evidence>
<dbReference type="GO" id="GO:0004748">
    <property type="term" value="F:ribonucleoside-diphosphate reductase activity, thioredoxin disulfide as acceptor"/>
    <property type="evidence" value="ECO:0007669"/>
    <property type="project" value="UniProtKB-EC"/>
</dbReference>
<dbReference type="GO" id="GO:0004519">
    <property type="term" value="F:endonuclease activity"/>
    <property type="evidence" value="ECO:0007669"/>
    <property type="project" value="InterPro"/>
</dbReference>
<keyword evidence="5" id="KW-0068">Autocatalytic cleavage</keyword>
<dbReference type="SUPFAM" id="SSF51998">
    <property type="entry name" value="PFL-like glycyl radical enzymes"/>
    <property type="match status" value="2"/>
</dbReference>
<evidence type="ECO:0000259" key="13">
    <source>
        <dbReference type="PROSITE" id="PS50819"/>
    </source>
</evidence>
<evidence type="ECO:0000256" key="1">
    <source>
        <dbReference type="ARBA" id="ARBA00010406"/>
    </source>
</evidence>
<dbReference type="InterPro" id="IPR005144">
    <property type="entry name" value="ATP-cone_dom"/>
</dbReference>
<evidence type="ECO:0000256" key="9">
    <source>
        <dbReference type="ARBA" id="ARBA00023116"/>
    </source>
</evidence>
<dbReference type="Pfam" id="PF00317">
    <property type="entry name" value="Ribonuc_red_lgN"/>
    <property type="match status" value="1"/>
</dbReference>
<keyword evidence="17" id="KW-1185">Reference proteome</keyword>
<dbReference type="GO" id="GO:0009263">
    <property type="term" value="P:deoxyribonucleotide biosynthetic process"/>
    <property type="evidence" value="ECO:0007669"/>
    <property type="project" value="UniProtKB-KW"/>
</dbReference>
<dbReference type="NCBIfam" id="NF005544">
    <property type="entry name" value="PRK07207.1"/>
    <property type="match status" value="1"/>
</dbReference>
<dbReference type="PRINTS" id="PR01183">
    <property type="entry name" value="RIBORDTASEM1"/>
</dbReference>
<dbReference type="RefSeq" id="WP_207249986.1">
    <property type="nucleotide sequence ID" value="NZ_JAFMPM010000006.1"/>
</dbReference>
<dbReference type="PROSITE" id="PS00089">
    <property type="entry name" value="RIBORED_LARGE"/>
    <property type="match status" value="1"/>
</dbReference>
<dbReference type="Proteomes" id="UP000664466">
    <property type="component" value="Unassembled WGS sequence"/>
</dbReference>
<name>A0A8B0SMD3_9GAMM</name>
<reference evidence="16" key="2">
    <citation type="submission" date="2021-04" db="EMBL/GenBank/DDBJ databases">
        <title>Complete Genome and methylome analysis of Thiothrix fructosivorans ATCC 49748.</title>
        <authorList>
            <person name="Fomenkov A."/>
            <person name="Sun L."/>
            <person name="Vincze T."/>
            <person name="Grabovich M.Y."/>
            <person name="Roberts R.J."/>
        </authorList>
    </citation>
    <scope>NUCLEOTIDE SEQUENCE</scope>
    <source>
        <strain evidence="16">ATCC 49748</strain>
    </source>
</reference>
<dbReference type="Gene3D" id="3.10.28.10">
    <property type="entry name" value="Homing endonucleases"/>
    <property type="match status" value="1"/>
</dbReference>
<dbReference type="PROSITE" id="PS51161">
    <property type="entry name" value="ATP_CONE"/>
    <property type="match status" value="2"/>
</dbReference>
<evidence type="ECO:0000313" key="17">
    <source>
        <dbReference type="Proteomes" id="UP000664466"/>
    </source>
</evidence>
<comment type="similarity">
    <text evidence="1 12">Belongs to the ribonucleoside diphosphate reductase large chain family.</text>
</comment>
<dbReference type="UniPathway" id="UPA00326"/>
<dbReference type="InterPro" id="IPR036844">
    <property type="entry name" value="Hint_dom_sf"/>
</dbReference>
<sequence>MQAAITLEMTPKCKVIRRNGQVTDFDGSKILVAMTKAFLDVEGSQASGSARIHDRVRSLTEQVVDALLRRTPEGGMVHIEDIQDQVELALMRAGEHKVARSYVLYRAERARLRAEKDAKNKKKGGKKIENVIHVKNAAGDLKPLDEERLRKIVAEAVDGLEGVSAEQVMTATMRNLYDGISEKEVATALVISTRVMIDREPNYSQAAARMLMDSLRREALSFLEGQHTEATQHEMVALYPEVLKKTIKIGVDVERLADELGRYDLVKLGAAIKPERDLQFTYLGLQTLYDRYFLHHDGVRFELPQVFFMRVAMGLAINEVEREDRAIEFYNLLSSFDFMSSTPTLFNSGTLRPQLSSCYLTTVGDNLEGIYDAIKDNALLSKYAGGLGNDWSRVRGMGAHIKGTNGKSQGVVPFLKVANDTAVAVNQCFAPDTHVWTNQGCKAIQNIKIGDLVLGKEGYYRSVVKHMVYNQTDPMVEINVRHAAQTLKVTTGHPIWSVRIKKNYHVPNQILAMLAKQELAVDYCEAGQLKEGDFVAQTIPQEIVPIADFTEEDARFYGIMLGDGHITREDAEWGVSGNPTKDGFMTFIEEYLQERGIHYWISKRNDFYQQIKWSLGKGLLRCATTGQFVGGTGSALPFTKSDFYTAAGEKHIAPRLAHLPKQQTTALIRGLLETDGSVSGGLLLNFSNTSHALIEGLRYQLLRLGIPAAASYRERDNQHVGTRIDGSKVQFSGVTKSYDLRIPAVADFAEYFDYKIAKKQFWFEWKGALFSRIQKITPMTPVPFVFDLKVEGDHSYNTVVGAVSNGGKRKGAVCAYLETWHIDIEDFLELRKNTGDERRRTHDMNTANWIPDLFMKRVAAEGDWTLFSPDDAPDLHDLTGKAFEARYKEYEAKAERGEMKLHRKVKALTLWRKMLGMIFETGHPWITFKDPCNIRYTNQHVGVVHSSNLCTEITLHTNDTEIAVCNLGSVNLTAHVNDGKLDVAKLERTVTTAMRMLDNVIDYNYYSVPQARKSNLRHRPVGMGIMGFQDALYKMNLAYATTEAVEFADQSMEAVSYFAIRASSNLAAERGKYPSYNGSLWSKGVLPIDSLELLGEERGEYFVVDHTQTLDWDALRNQVKAQGMRNSNVMAIAPTATISNICGVSQSIEPTYQNLFVKSNLSGEFTVINPYLVQDLKRIGMWDEVMINDLKYFDGSLQPLDRVPDALKAKYATAFEIDARWLVEAASRRQKWIDQGQSLNLYMKEPNGAKLDNLYKLAWVRGLKTTYYLRTLGATGAEKTSSDDSSAADSVAGIKRAANLVSVGSEAPKACSLLDPECEACQ</sequence>
<dbReference type="InterPro" id="IPR013346">
    <property type="entry name" value="NrdE_NrdA_C"/>
</dbReference>
<dbReference type="InterPro" id="IPR027434">
    <property type="entry name" value="Homing_endonucl"/>
</dbReference>
<evidence type="ECO:0000256" key="5">
    <source>
        <dbReference type="ARBA" id="ARBA00022813"/>
    </source>
</evidence>
<dbReference type="SUPFAM" id="SSF51294">
    <property type="entry name" value="Hedgehog/intein (Hint) domain"/>
    <property type="match status" value="1"/>
</dbReference>
<keyword evidence="4 11" id="KW-0547">Nucleotide-binding</keyword>
<evidence type="ECO:0000256" key="7">
    <source>
        <dbReference type="ARBA" id="ARBA00023000"/>
    </source>
</evidence>
<evidence type="ECO:0000256" key="2">
    <source>
        <dbReference type="ARBA" id="ARBA00012274"/>
    </source>
</evidence>
<dbReference type="PROSITE" id="PS50817">
    <property type="entry name" value="INTEIN_N_TER"/>
    <property type="match status" value="1"/>
</dbReference>
<feature type="domain" description="ATP-cone" evidence="14">
    <location>
        <begin position="132"/>
        <end position="221"/>
    </location>
</feature>
<dbReference type="SMART" id="SM00306">
    <property type="entry name" value="HintN"/>
    <property type="match status" value="1"/>
</dbReference>
<dbReference type="EC" id="1.17.4.1" evidence="2 12"/>
<feature type="domain" description="DOD-type homing endonuclease" evidence="13">
    <location>
        <begin position="556"/>
        <end position="706"/>
    </location>
</feature>
<evidence type="ECO:0000256" key="3">
    <source>
        <dbReference type="ARBA" id="ARBA00022533"/>
    </source>
</evidence>
<dbReference type="InterPro" id="IPR003587">
    <property type="entry name" value="Hint_dom_N"/>
</dbReference>
<dbReference type="Pfam" id="PF02867">
    <property type="entry name" value="Ribonuc_red_lgC"/>
    <property type="match status" value="2"/>
</dbReference>
<evidence type="ECO:0000256" key="10">
    <source>
        <dbReference type="ARBA" id="ARBA00047754"/>
    </source>
</evidence>
<dbReference type="GO" id="GO:0005971">
    <property type="term" value="C:ribonucleoside-diphosphate reductase complex"/>
    <property type="evidence" value="ECO:0007669"/>
    <property type="project" value="TreeGrafter"/>
</dbReference>
<keyword evidence="7" id="KW-0651">Protein splicing</keyword>
<dbReference type="InterPro" id="IPR006142">
    <property type="entry name" value="INTEIN"/>
</dbReference>
<keyword evidence="6 11" id="KW-0067">ATP-binding</keyword>
<proteinExistence type="inferred from homology"/>
<evidence type="ECO:0000256" key="8">
    <source>
        <dbReference type="ARBA" id="ARBA00023002"/>
    </source>
</evidence>
<evidence type="ECO:0000256" key="6">
    <source>
        <dbReference type="ARBA" id="ARBA00022840"/>
    </source>
</evidence>
<dbReference type="EMBL" id="CP072748">
    <property type="protein sequence ID" value="QTX12221.1"/>
    <property type="molecule type" value="Genomic_DNA"/>
</dbReference>
<dbReference type="PRINTS" id="PR00379">
    <property type="entry name" value="INTEIN"/>
</dbReference>
<evidence type="ECO:0000256" key="12">
    <source>
        <dbReference type="RuleBase" id="RU003410"/>
    </source>
</evidence>
<dbReference type="Gene3D" id="2.170.16.10">
    <property type="entry name" value="Hedgehog/Intein (Hint) domain"/>
    <property type="match status" value="1"/>
</dbReference>
<dbReference type="InterPro" id="IPR008926">
    <property type="entry name" value="RNR_R1-su_N"/>
</dbReference>
<keyword evidence="8 12" id="KW-0560">Oxidoreductase</keyword>
<dbReference type="SUPFAM" id="SSF55608">
    <property type="entry name" value="Homing endonucleases"/>
    <property type="match status" value="1"/>
</dbReference>
<dbReference type="PROSITE" id="PS50819">
    <property type="entry name" value="INTEIN_ENDONUCLEASE"/>
    <property type="match status" value="1"/>
</dbReference>
<dbReference type="InterPro" id="IPR000788">
    <property type="entry name" value="RNR_lg_C"/>
</dbReference>
<dbReference type="NCBIfam" id="TIGR02506">
    <property type="entry name" value="NrdE_NrdA"/>
    <property type="match status" value="1"/>
</dbReference>
<dbReference type="Pfam" id="PF03477">
    <property type="entry name" value="ATP-cone"/>
    <property type="match status" value="1"/>
</dbReference>
<keyword evidence="3" id="KW-0021">Allosteric enzyme</keyword>
<dbReference type="InterPro" id="IPR013509">
    <property type="entry name" value="RNR_lsu_N"/>
</dbReference>
<dbReference type="PANTHER" id="PTHR11573">
    <property type="entry name" value="RIBONUCLEOSIDE-DIPHOSPHATE REDUCTASE LARGE CHAIN"/>
    <property type="match status" value="1"/>
</dbReference>
<accession>A0A8B0SMD3</accession>
<evidence type="ECO:0000259" key="14">
    <source>
        <dbReference type="PROSITE" id="PS51161"/>
    </source>
</evidence>
<keyword evidence="9 12" id="KW-0215">Deoxyribonucleotide synthesis</keyword>
<organism evidence="16">
    <name type="scientific">Thiothrix fructosivorans</name>
    <dbReference type="NCBI Taxonomy" id="111770"/>
    <lineage>
        <taxon>Bacteria</taxon>
        <taxon>Pseudomonadati</taxon>
        <taxon>Pseudomonadota</taxon>
        <taxon>Gammaproteobacteria</taxon>
        <taxon>Thiotrichales</taxon>
        <taxon>Thiotrichaceae</taxon>
        <taxon>Thiothrix</taxon>
    </lineage>
</organism>
<dbReference type="Pfam" id="PF14528">
    <property type="entry name" value="LAGLIDADG_3"/>
    <property type="match status" value="1"/>
</dbReference>
<dbReference type="InterPro" id="IPR004860">
    <property type="entry name" value="LAGLIDADG_dom"/>
</dbReference>
<reference evidence="15 17" key="1">
    <citation type="submission" date="2021-03" db="EMBL/GenBank/DDBJ databases">
        <title>Draft genome and methylome analysis of Thiotrix fructosivoruns ATCC 49748.</title>
        <authorList>
            <person name="Fomenkov A."/>
            <person name="Grabovich M.Y."/>
            <person name="Roberts R.J."/>
        </authorList>
    </citation>
    <scope>NUCLEOTIDE SEQUENCE [LARGE SCALE GENOMIC DNA]</scope>
    <source>
        <strain evidence="15 17">ATCC 49748</strain>
    </source>
</reference>
<dbReference type="PANTHER" id="PTHR11573:SF6">
    <property type="entry name" value="RIBONUCLEOSIDE-DIPHOSPHATE REDUCTASE LARGE SUBUNIT"/>
    <property type="match status" value="1"/>
</dbReference>
<comment type="function">
    <text evidence="12">Provides the precursors necessary for DNA synthesis. Catalyzes the biosynthesis of deoxyribonucleotides from the corresponding ribonucleotides.</text>
</comment>
<dbReference type="InterPro" id="IPR004042">
    <property type="entry name" value="Intein_endonuc_central"/>
</dbReference>
<protein>
    <recommendedName>
        <fullName evidence="2 12">Ribonucleoside-diphosphate reductase</fullName>
        <ecNumber evidence="2 12">1.17.4.1</ecNumber>
    </recommendedName>
</protein>